<name>A0ABW4ZTA1_9BACL</name>
<dbReference type="PANTHER" id="PTHR22550:SF5">
    <property type="entry name" value="LEUCINE ZIPPER PROTEIN 4"/>
    <property type="match status" value="1"/>
</dbReference>
<dbReference type="InterPro" id="IPR004995">
    <property type="entry name" value="Spore_Ger"/>
</dbReference>
<evidence type="ECO:0000313" key="4">
    <source>
        <dbReference type="EMBL" id="MFD2168554.1"/>
    </source>
</evidence>
<dbReference type="Proteomes" id="UP001597343">
    <property type="component" value="Unassembled WGS sequence"/>
</dbReference>
<keyword evidence="2 3" id="KW-0472">Membrane</keyword>
<dbReference type="InterPro" id="IPR050768">
    <property type="entry name" value="UPF0353/GerABKA_families"/>
</dbReference>
<keyword evidence="5" id="KW-1185">Reference proteome</keyword>
<feature type="transmembrane region" description="Helical" evidence="3">
    <location>
        <begin position="262"/>
        <end position="283"/>
    </location>
</feature>
<comment type="caution">
    <text evidence="4">The sequence shown here is derived from an EMBL/GenBank/DDBJ whole genome shotgun (WGS) entry which is preliminary data.</text>
</comment>
<keyword evidence="3" id="KW-1133">Transmembrane helix</keyword>
<proteinExistence type="inferred from homology"/>
<dbReference type="RefSeq" id="WP_386043373.1">
    <property type="nucleotide sequence ID" value="NZ_JBHUIO010000002.1"/>
</dbReference>
<sequence length="504" mass="56197">MNQSNPKLESGDHSTPVSDSFQANERWIRQTFHNCQEVFVQHLKLPSRTSPRSLLFAYCEGLADEERLNQQVIPSIKQLFQTLSVESVDPDLLVKAWQYFSVIKTDRMETTISPIFEGKLVVLIEGVQAVYLLDIAKPPKRDPSEPRTEISIKGPRDGFTEELTDNLALIRKRLKTNSLQTEFFFLGKRSHTRVALLYIEDIANEKTIEDVRTKIDQIDVDAVYSSTQVEEQIVNSKLSMFPQMDYSGRPDYVVDALLKGRFAIMVDTSPIALIAPCNIFLMLKASEDLHNSYVFATFERILRVIGLVVAVLLPGFYVAITSYHQDQIPLSLLATLLIARKGIPLPIPLEAFIMLLLFELFQEAGARLPSKVGQTLAVVGGLIIGDAAIRAGIASPSLLVVAGITAVTTFTLINQSLAGAVSIMRMLIMMVAAFFGLFGFFVAMVTLLIYLANMRSFGIPYLSPISPPDLKSILQSVILLPASKRKRRPRFLNLKDNSSQGEQE</sequence>
<accession>A0ABW4ZTA1</accession>
<feature type="transmembrane region" description="Helical" evidence="3">
    <location>
        <begin position="304"/>
        <end position="323"/>
    </location>
</feature>
<organism evidence="4 5">
    <name type="scientific">Tumebacillus lipolyticus</name>
    <dbReference type="NCBI Taxonomy" id="1280370"/>
    <lineage>
        <taxon>Bacteria</taxon>
        <taxon>Bacillati</taxon>
        <taxon>Bacillota</taxon>
        <taxon>Bacilli</taxon>
        <taxon>Bacillales</taxon>
        <taxon>Alicyclobacillaceae</taxon>
        <taxon>Tumebacillus</taxon>
    </lineage>
</organism>
<gene>
    <name evidence="4" type="ORF">ACFSOY_00795</name>
</gene>
<feature type="transmembrane region" description="Helical" evidence="3">
    <location>
        <begin position="399"/>
        <end position="420"/>
    </location>
</feature>
<evidence type="ECO:0000256" key="3">
    <source>
        <dbReference type="SAM" id="Phobius"/>
    </source>
</evidence>
<comment type="similarity">
    <text evidence="1">Belongs to the GerABKA family.</text>
</comment>
<keyword evidence="3" id="KW-0812">Transmembrane</keyword>
<evidence type="ECO:0000256" key="2">
    <source>
        <dbReference type="ARBA" id="ARBA00023136"/>
    </source>
</evidence>
<evidence type="ECO:0000313" key="5">
    <source>
        <dbReference type="Proteomes" id="UP001597343"/>
    </source>
</evidence>
<protein>
    <submittedName>
        <fullName evidence="4">Spore germination protein</fullName>
    </submittedName>
</protein>
<dbReference type="EMBL" id="JBHUIO010000002">
    <property type="protein sequence ID" value="MFD2168554.1"/>
    <property type="molecule type" value="Genomic_DNA"/>
</dbReference>
<evidence type="ECO:0000256" key="1">
    <source>
        <dbReference type="ARBA" id="ARBA00005278"/>
    </source>
</evidence>
<reference evidence="5" key="1">
    <citation type="journal article" date="2019" name="Int. J. Syst. Evol. Microbiol.">
        <title>The Global Catalogue of Microorganisms (GCM) 10K type strain sequencing project: providing services to taxonomists for standard genome sequencing and annotation.</title>
        <authorList>
            <consortium name="The Broad Institute Genomics Platform"/>
            <consortium name="The Broad Institute Genome Sequencing Center for Infectious Disease"/>
            <person name="Wu L."/>
            <person name="Ma J."/>
        </authorList>
    </citation>
    <scope>NUCLEOTIDE SEQUENCE [LARGE SCALE GENOMIC DNA]</scope>
    <source>
        <strain evidence="5">CGMCC 1.13574</strain>
    </source>
</reference>
<feature type="transmembrane region" description="Helical" evidence="3">
    <location>
        <begin position="343"/>
        <end position="361"/>
    </location>
</feature>
<dbReference type="Pfam" id="PF03323">
    <property type="entry name" value="GerA"/>
    <property type="match status" value="1"/>
</dbReference>
<dbReference type="PANTHER" id="PTHR22550">
    <property type="entry name" value="SPORE GERMINATION PROTEIN"/>
    <property type="match status" value="1"/>
</dbReference>
<feature type="transmembrane region" description="Helical" evidence="3">
    <location>
        <begin position="427"/>
        <end position="452"/>
    </location>
</feature>
<dbReference type="PIRSF" id="PIRSF005690">
    <property type="entry name" value="GerBA"/>
    <property type="match status" value="1"/>
</dbReference>